<evidence type="ECO:0000256" key="2">
    <source>
        <dbReference type="SAM" id="Phobius"/>
    </source>
</evidence>
<feature type="compositionally biased region" description="Low complexity" evidence="1">
    <location>
        <begin position="490"/>
        <end position="508"/>
    </location>
</feature>
<name>A0A4R4TBK0_9ACTN</name>
<dbReference type="InterPro" id="IPR012338">
    <property type="entry name" value="Beta-lactam/transpept-like"/>
</dbReference>
<organism evidence="5 6">
    <name type="scientific">Streptomyces hainanensis</name>
    <dbReference type="NCBI Taxonomy" id="402648"/>
    <lineage>
        <taxon>Bacteria</taxon>
        <taxon>Bacillati</taxon>
        <taxon>Actinomycetota</taxon>
        <taxon>Actinomycetes</taxon>
        <taxon>Kitasatosporales</taxon>
        <taxon>Streptomycetaceae</taxon>
        <taxon>Streptomyces</taxon>
    </lineage>
</organism>
<feature type="chain" id="PRO_5020905940" evidence="3">
    <location>
        <begin position="31"/>
        <end position="508"/>
    </location>
</feature>
<dbReference type="InterPro" id="IPR050491">
    <property type="entry name" value="AmpC-like"/>
</dbReference>
<protein>
    <submittedName>
        <fullName evidence="5">Class A beta-lactamase-related serine hydrolase</fullName>
    </submittedName>
</protein>
<dbReference type="SUPFAM" id="SSF56601">
    <property type="entry name" value="beta-lactamase/transpeptidase-like"/>
    <property type="match status" value="1"/>
</dbReference>
<dbReference type="GO" id="GO:0016787">
    <property type="term" value="F:hydrolase activity"/>
    <property type="evidence" value="ECO:0007669"/>
    <property type="project" value="UniProtKB-KW"/>
</dbReference>
<evidence type="ECO:0000313" key="6">
    <source>
        <dbReference type="Proteomes" id="UP000295345"/>
    </source>
</evidence>
<keyword evidence="2" id="KW-0812">Transmembrane</keyword>
<feature type="transmembrane region" description="Helical" evidence="2">
    <location>
        <begin position="421"/>
        <end position="441"/>
    </location>
</feature>
<dbReference type="Gene3D" id="3.40.710.10">
    <property type="entry name" value="DD-peptidase/beta-lactamase superfamily"/>
    <property type="match status" value="1"/>
</dbReference>
<reference evidence="5 6" key="1">
    <citation type="submission" date="2019-03" db="EMBL/GenBank/DDBJ databases">
        <title>Draft genome sequences of novel Actinobacteria.</title>
        <authorList>
            <person name="Sahin N."/>
            <person name="Ay H."/>
            <person name="Saygin H."/>
        </authorList>
    </citation>
    <scope>NUCLEOTIDE SEQUENCE [LARGE SCALE GENOMIC DNA]</scope>
    <source>
        <strain evidence="5 6">DSM 41900</strain>
    </source>
</reference>
<proteinExistence type="predicted"/>
<gene>
    <name evidence="5" type="ORF">E1283_22475</name>
</gene>
<dbReference type="PANTHER" id="PTHR46825:SF9">
    <property type="entry name" value="BETA-LACTAMASE-RELATED DOMAIN-CONTAINING PROTEIN"/>
    <property type="match status" value="1"/>
</dbReference>
<dbReference type="Proteomes" id="UP000295345">
    <property type="component" value="Unassembled WGS sequence"/>
</dbReference>
<keyword evidence="5" id="KW-0378">Hydrolase</keyword>
<dbReference type="EMBL" id="SMKI01000260">
    <property type="protein sequence ID" value="TDC72183.1"/>
    <property type="molecule type" value="Genomic_DNA"/>
</dbReference>
<accession>A0A4R4TBK0</accession>
<evidence type="ECO:0000256" key="1">
    <source>
        <dbReference type="SAM" id="MobiDB-lite"/>
    </source>
</evidence>
<feature type="transmembrane region" description="Helical" evidence="2">
    <location>
        <begin position="383"/>
        <end position="400"/>
    </location>
</feature>
<feature type="signal peptide" evidence="3">
    <location>
        <begin position="1"/>
        <end position="30"/>
    </location>
</feature>
<evidence type="ECO:0000313" key="5">
    <source>
        <dbReference type="EMBL" id="TDC72183.1"/>
    </source>
</evidence>
<dbReference type="Pfam" id="PF00144">
    <property type="entry name" value="Beta-lactamase"/>
    <property type="match status" value="1"/>
</dbReference>
<keyword evidence="2" id="KW-1133">Transmembrane helix</keyword>
<evidence type="ECO:0000259" key="4">
    <source>
        <dbReference type="Pfam" id="PF00144"/>
    </source>
</evidence>
<sequence length="508" mass="53821">MAVMLIRTFHRLTCGAAAVLALWSSAPALAATPAERATLSPAAVDRYLDAYLAETGLPGAVVAVTRGDEVVHVAGYGRTAGGAEITARTPVPVASLSKSMTAMAVLRLVEAGEVELDEPVRRYLPEFTMADPRAGEITVRQLLNQTSGMADSAYPDLTRPQPDTLEEAVAAMRGARLAADPGTAWSYHNPHYFVLARLVEVVSGRSFAGYLADEVFGPLGMADTTSVDTTDAMPERARGYVRAYGMVFERAHPRWFTAGSFGVVSTGEDLARWLIAQRDGGGVVSPAGVVLAHTPPEGEHYAMGWRTSLPGEEPGRIEHTGQLLTQNAMQTLLPDSGVGIAVVANTGMIAGDDAQLIADGLVRLAQGETPTVQRPFSMTADPVLAVLTLLAIGLAVLGVVRSRRWARRAAGRAWWRTTLRLLPYALPIVLFVELTDLMGLALHRQGTLSQLGYAWPALLIWVVGTAVAVAAVLAARGVALIRVGRTSQPAPWSASSSIGSEACSSRSQ</sequence>
<evidence type="ECO:0000256" key="3">
    <source>
        <dbReference type="SAM" id="SignalP"/>
    </source>
</evidence>
<dbReference type="PANTHER" id="PTHR46825">
    <property type="entry name" value="D-ALANYL-D-ALANINE-CARBOXYPEPTIDASE/ENDOPEPTIDASE AMPH"/>
    <property type="match status" value="1"/>
</dbReference>
<dbReference type="AlphaFoldDB" id="A0A4R4TBK0"/>
<feature type="domain" description="Beta-lactamase-related" evidence="4">
    <location>
        <begin position="44"/>
        <end position="348"/>
    </location>
</feature>
<dbReference type="InterPro" id="IPR001466">
    <property type="entry name" value="Beta-lactam-related"/>
</dbReference>
<dbReference type="OrthoDB" id="3174977at2"/>
<comment type="caution">
    <text evidence="5">The sequence shown here is derived from an EMBL/GenBank/DDBJ whole genome shotgun (WGS) entry which is preliminary data.</text>
</comment>
<feature type="region of interest" description="Disordered" evidence="1">
    <location>
        <begin position="488"/>
        <end position="508"/>
    </location>
</feature>
<keyword evidence="6" id="KW-1185">Reference proteome</keyword>
<keyword evidence="3" id="KW-0732">Signal</keyword>
<keyword evidence="2" id="KW-0472">Membrane</keyword>
<feature type="transmembrane region" description="Helical" evidence="2">
    <location>
        <begin position="453"/>
        <end position="475"/>
    </location>
</feature>